<accession>A0A5C4JJR7</accession>
<feature type="compositionally biased region" description="Low complexity" evidence="1">
    <location>
        <begin position="9"/>
        <end position="18"/>
    </location>
</feature>
<feature type="region of interest" description="Disordered" evidence="1">
    <location>
        <begin position="1"/>
        <end position="30"/>
    </location>
</feature>
<dbReference type="Proteomes" id="UP000309174">
    <property type="component" value="Unassembled WGS sequence"/>
</dbReference>
<reference evidence="2 3" key="1">
    <citation type="submission" date="2019-05" db="EMBL/GenBank/DDBJ databases">
        <title>Draft genome sequence of Actinomadura sp. 14C53.</title>
        <authorList>
            <person name="Saricaoglu S."/>
            <person name="Isik K."/>
        </authorList>
    </citation>
    <scope>NUCLEOTIDE SEQUENCE [LARGE SCALE GENOMIC DNA]</scope>
    <source>
        <strain evidence="2 3">14C53</strain>
    </source>
</reference>
<comment type="caution">
    <text evidence="2">The sequence shown here is derived from an EMBL/GenBank/DDBJ whole genome shotgun (WGS) entry which is preliminary data.</text>
</comment>
<name>A0A5C4JJR7_9ACTN</name>
<dbReference type="AlphaFoldDB" id="A0A5C4JJR7"/>
<evidence type="ECO:0000313" key="2">
    <source>
        <dbReference type="EMBL" id="TMR05574.1"/>
    </source>
</evidence>
<protein>
    <submittedName>
        <fullName evidence="2">Uncharacterized protein</fullName>
    </submittedName>
</protein>
<evidence type="ECO:0000256" key="1">
    <source>
        <dbReference type="SAM" id="MobiDB-lite"/>
    </source>
</evidence>
<gene>
    <name evidence="2" type="ORF">ETD83_06000</name>
</gene>
<dbReference type="OrthoDB" id="3471292at2"/>
<evidence type="ECO:0000313" key="3">
    <source>
        <dbReference type="Proteomes" id="UP000309174"/>
    </source>
</evidence>
<proteinExistence type="predicted"/>
<dbReference type="RefSeq" id="WP_138644044.1">
    <property type="nucleotide sequence ID" value="NZ_VCKW01000020.1"/>
</dbReference>
<sequence length="209" mass="21360">MTITTTTHVPVPAAVPSSSRDRRSCGNAVSPVQQHWGTPVAFATLDPAGLLSSSAADVGAEGPAMETLPPGEIITDLEAAAARFRRSFGALADSCGPGLAPPVGGVAIDVQVWRHGYERPAARHPADLVAWWVLDAGPSAALTGAGAIAFADPRTGSPRAAAPGRPWGRDLVVRPVTGAHVAVPGWLASSVTPLERGQHVLVAIASSLR</sequence>
<keyword evidence="3" id="KW-1185">Reference proteome</keyword>
<dbReference type="EMBL" id="VCKW01000020">
    <property type="protein sequence ID" value="TMR05574.1"/>
    <property type="molecule type" value="Genomic_DNA"/>
</dbReference>
<organism evidence="2 3">
    <name type="scientific">Actinomadura soli</name>
    <dbReference type="NCBI Taxonomy" id="2508997"/>
    <lineage>
        <taxon>Bacteria</taxon>
        <taxon>Bacillati</taxon>
        <taxon>Actinomycetota</taxon>
        <taxon>Actinomycetes</taxon>
        <taxon>Streptosporangiales</taxon>
        <taxon>Thermomonosporaceae</taxon>
        <taxon>Actinomadura</taxon>
    </lineage>
</organism>